<gene>
    <name evidence="4" type="ORF">NQ314_003082</name>
</gene>
<dbReference type="AlphaFoldDB" id="A0AAV8ZNC0"/>
<sequence length="248" mass="27801">MEKKGNRNLPASKGTATDSKKDGVSSRLWPRGGRRREPAGSSLSTKNETSRKPQPQRVKTIDKRPKPRGVYNSGAVGRTETARLEENEAELGSVFLPGSKKQSLNHLLNFSYAPYTPRDGFQPERGHNKGGAGNRMLTTKKHKYNKEHFLQANAIAVPHSTFNVTETITFKLMKRPRGCLTAYPADAEVNHDNIIFNMSDQKAREVYSKLLLAKKRDILSIIARESEELQEQLAENDNCPKNVLLSML</sequence>
<keyword evidence="5" id="KW-1185">Reference proteome</keyword>
<dbReference type="InterPro" id="IPR039739">
    <property type="entry name" value="MAG2/RNF10"/>
</dbReference>
<comment type="caution">
    <text evidence="4">The sequence shown here is derived from an EMBL/GenBank/DDBJ whole genome shotgun (WGS) entry which is preliminary data.</text>
</comment>
<dbReference type="GO" id="GO:0005737">
    <property type="term" value="C:cytoplasm"/>
    <property type="evidence" value="ECO:0007669"/>
    <property type="project" value="UniProtKB-SubCell"/>
</dbReference>
<name>A0AAV8ZNC0_9CUCU</name>
<dbReference type="GO" id="GO:0045944">
    <property type="term" value="P:positive regulation of transcription by RNA polymerase II"/>
    <property type="evidence" value="ECO:0007669"/>
    <property type="project" value="TreeGrafter"/>
</dbReference>
<protein>
    <submittedName>
        <fullName evidence="4">Uncharacterized protein</fullName>
    </submittedName>
</protein>
<evidence type="ECO:0000256" key="2">
    <source>
        <dbReference type="ARBA" id="ARBA00022490"/>
    </source>
</evidence>
<evidence type="ECO:0000256" key="1">
    <source>
        <dbReference type="ARBA" id="ARBA00004496"/>
    </source>
</evidence>
<keyword evidence="2" id="KW-0963">Cytoplasm</keyword>
<accession>A0AAV8ZNC0</accession>
<comment type="subcellular location">
    <subcellularLocation>
        <location evidence="1">Cytoplasm</location>
    </subcellularLocation>
</comment>
<evidence type="ECO:0000313" key="5">
    <source>
        <dbReference type="Proteomes" id="UP001162156"/>
    </source>
</evidence>
<dbReference type="EMBL" id="JANEYF010000896">
    <property type="protein sequence ID" value="KAJ8967109.1"/>
    <property type="molecule type" value="Genomic_DNA"/>
</dbReference>
<organism evidence="4 5">
    <name type="scientific">Rhamnusium bicolor</name>
    <dbReference type="NCBI Taxonomy" id="1586634"/>
    <lineage>
        <taxon>Eukaryota</taxon>
        <taxon>Metazoa</taxon>
        <taxon>Ecdysozoa</taxon>
        <taxon>Arthropoda</taxon>
        <taxon>Hexapoda</taxon>
        <taxon>Insecta</taxon>
        <taxon>Pterygota</taxon>
        <taxon>Neoptera</taxon>
        <taxon>Endopterygota</taxon>
        <taxon>Coleoptera</taxon>
        <taxon>Polyphaga</taxon>
        <taxon>Cucujiformia</taxon>
        <taxon>Chrysomeloidea</taxon>
        <taxon>Cerambycidae</taxon>
        <taxon>Lepturinae</taxon>
        <taxon>Rhagiini</taxon>
        <taxon>Rhamnusium</taxon>
    </lineage>
</organism>
<dbReference type="Proteomes" id="UP001162156">
    <property type="component" value="Unassembled WGS sequence"/>
</dbReference>
<dbReference type="PANTHER" id="PTHR12983:SF9">
    <property type="entry name" value="E3 UBIQUITIN-PROTEIN LIGASE RNF10"/>
    <property type="match status" value="1"/>
</dbReference>
<reference evidence="4" key="1">
    <citation type="journal article" date="2023" name="Insect Mol. Biol.">
        <title>Genome sequencing provides insights into the evolution of gene families encoding plant cell wall-degrading enzymes in longhorned beetles.</title>
        <authorList>
            <person name="Shin N.R."/>
            <person name="Okamura Y."/>
            <person name="Kirsch R."/>
            <person name="Pauchet Y."/>
        </authorList>
    </citation>
    <scope>NUCLEOTIDE SEQUENCE</scope>
    <source>
        <strain evidence="4">RBIC_L_NR</strain>
    </source>
</reference>
<proteinExistence type="predicted"/>
<dbReference type="GO" id="GO:0000976">
    <property type="term" value="F:transcription cis-regulatory region binding"/>
    <property type="evidence" value="ECO:0007669"/>
    <property type="project" value="TreeGrafter"/>
</dbReference>
<evidence type="ECO:0000256" key="3">
    <source>
        <dbReference type="SAM" id="MobiDB-lite"/>
    </source>
</evidence>
<feature type="region of interest" description="Disordered" evidence="3">
    <location>
        <begin position="1"/>
        <end position="83"/>
    </location>
</feature>
<evidence type="ECO:0000313" key="4">
    <source>
        <dbReference type="EMBL" id="KAJ8967109.1"/>
    </source>
</evidence>
<dbReference type="PANTHER" id="PTHR12983">
    <property type="entry name" value="RING FINGER 10 FAMILY MEMBER"/>
    <property type="match status" value="1"/>
</dbReference>